<evidence type="ECO:0000313" key="3">
    <source>
        <dbReference type="Proteomes" id="UP000076661"/>
    </source>
</evidence>
<gene>
    <name evidence="2" type="ORF">N478_09350</name>
</gene>
<comment type="caution">
    <text evidence="2">The sequence shown here is derived from an EMBL/GenBank/DDBJ whole genome shotgun (WGS) entry which is preliminary data.</text>
</comment>
<evidence type="ECO:0000256" key="1">
    <source>
        <dbReference type="SAM" id="SignalP"/>
    </source>
</evidence>
<keyword evidence="1" id="KW-0732">Signal</keyword>
<name>A0A161YFG3_9GAMM</name>
<dbReference type="PATRIC" id="fig|1365257.3.peg.5285"/>
<reference evidence="2 3" key="1">
    <citation type="submission" date="2013-07" db="EMBL/GenBank/DDBJ databases">
        <title>Comparative Genomic and Metabolomic Analysis of Twelve Strains of Pseudoalteromonas luteoviolacea.</title>
        <authorList>
            <person name="Vynne N.G."/>
            <person name="Mansson M."/>
            <person name="Gram L."/>
        </authorList>
    </citation>
    <scope>NUCLEOTIDE SEQUENCE [LARGE SCALE GENOMIC DNA]</scope>
    <source>
        <strain evidence="2 3">S4060-1</strain>
    </source>
</reference>
<dbReference type="Proteomes" id="UP000076661">
    <property type="component" value="Unassembled WGS sequence"/>
</dbReference>
<evidence type="ECO:0008006" key="4">
    <source>
        <dbReference type="Google" id="ProtNLM"/>
    </source>
</evidence>
<dbReference type="AlphaFoldDB" id="A0A161YFG3"/>
<sequence>MKKIIFTLVMLFSLDSMAADIALGNIRGLKVYDFDNNKSIRIYFEKNAIHTNSNACVEQGYQTAIITVAKHDEATVDRMLSIVLAAQMANKKIRVASANANSCEVDFIALQESYF</sequence>
<organism evidence="2 3">
    <name type="scientific">Pseudoalteromonas luteoviolacea S4060-1</name>
    <dbReference type="NCBI Taxonomy" id="1365257"/>
    <lineage>
        <taxon>Bacteria</taxon>
        <taxon>Pseudomonadati</taxon>
        <taxon>Pseudomonadota</taxon>
        <taxon>Gammaproteobacteria</taxon>
        <taxon>Alteromonadales</taxon>
        <taxon>Pseudoalteromonadaceae</taxon>
        <taxon>Pseudoalteromonas</taxon>
    </lineage>
</organism>
<evidence type="ECO:0000313" key="2">
    <source>
        <dbReference type="EMBL" id="KZN59026.1"/>
    </source>
</evidence>
<protein>
    <recommendedName>
        <fullName evidence="4">DUF3718 domain-containing protein</fullName>
    </recommendedName>
</protein>
<dbReference type="RefSeq" id="WP_063383253.1">
    <property type="nucleotide sequence ID" value="NZ_AUXX01000074.1"/>
</dbReference>
<feature type="chain" id="PRO_5007829724" description="DUF3718 domain-containing protein" evidence="1">
    <location>
        <begin position="19"/>
        <end position="115"/>
    </location>
</feature>
<feature type="signal peptide" evidence="1">
    <location>
        <begin position="1"/>
        <end position="18"/>
    </location>
</feature>
<proteinExistence type="predicted"/>
<dbReference type="EMBL" id="AUXX01000074">
    <property type="protein sequence ID" value="KZN59026.1"/>
    <property type="molecule type" value="Genomic_DNA"/>
</dbReference>
<accession>A0A161YFG3</accession>